<dbReference type="Proteomes" id="UP000247772">
    <property type="component" value="Unassembled WGS sequence"/>
</dbReference>
<accession>A0A2V4T8N5</accession>
<feature type="region of interest" description="Disordered" evidence="1">
    <location>
        <begin position="1"/>
        <end position="46"/>
    </location>
</feature>
<dbReference type="AlphaFoldDB" id="A0A2V4T8N5"/>
<evidence type="ECO:0000256" key="1">
    <source>
        <dbReference type="SAM" id="MobiDB-lite"/>
    </source>
</evidence>
<feature type="compositionally biased region" description="Basic and acidic residues" evidence="1">
    <location>
        <begin position="1"/>
        <end position="25"/>
    </location>
</feature>
<protein>
    <submittedName>
        <fullName evidence="2">Uncharacterized protein</fullName>
    </submittedName>
</protein>
<organism evidence="2 3">
    <name type="scientific">Paraburkholderia silvatlantica</name>
    <dbReference type="NCBI Taxonomy" id="321895"/>
    <lineage>
        <taxon>Bacteria</taxon>
        <taxon>Pseudomonadati</taxon>
        <taxon>Pseudomonadota</taxon>
        <taxon>Betaproteobacteria</taxon>
        <taxon>Burkholderiales</taxon>
        <taxon>Burkholderiaceae</taxon>
        <taxon>Paraburkholderia</taxon>
    </lineage>
</organism>
<gene>
    <name evidence="2" type="ORF">C7410_12216</name>
</gene>
<evidence type="ECO:0000313" key="2">
    <source>
        <dbReference type="EMBL" id="PYE18314.1"/>
    </source>
</evidence>
<proteinExistence type="predicted"/>
<comment type="caution">
    <text evidence="2">The sequence shown here is derived from an EMBL/GenBank/DDBJ whole genome shotgun (WGS) entry which is preliminary data.</text>
</comment>
<sequence length="245" mass="27733">MRLRRSPDIPESAARFDSHLDEPLHTHNRTHTSTERTACPARSASTAFRRRIPQQITAIVGNRAHRSRDTARRRVSCRDSRHPPRTGMPGLDFCSPLPWSRLQAQRGCLAATVARGARRLASNLEPYRSLKTKLPGTTARTAGSAEDGATIASFCMRSAGRRAGNPRACSGNRTFMPCTESFRGRRVQYPLYTPPQRRRMHRTIPMPRHIVVHHTQGDRRTGHFQRGRQRTDLHARDLQVALLQP</sequence>
<dbReference type="EMBL" id="QJSQ01000022">
    <property type="protein sequence ID" value="PYE18314.1"/>
    <property type="molecule type" value="Genomic_DNA"/>
</dbReference>
<reference evidence="2 3" key="1">
    <citation type="submission" date="2018-06" db="EMBL/GenBank/DDBJ databases">
        <title>Genomic Encyclopedia of Type Strains, Phase IV (KMG-V): Genome sequencing to study the core and pangenomes of soil and plant-associated prokaryotes.</title>
        <authorList>
            <person name="Whitman W."/>
        </authorList>
    </citation>
    <scope>NUCLEOTIDE SEQUENCE [LARGE SCALE GENOMIC DNA]</scope>
    <source>
        <strain evidence="2 3">SRCL-318</strain>
    </source>
</reference>
<evidence type="ECO:0000313" key="3">
    <source>
        <dbReference type="Proteomes" id="UP000247772"/>
    </source>
</evidence>
<feature type="compositionally biased region" description="Basic and acidic residues" evidence="1">
    <location>
        <begin position="67"/>
        <end position="82"/>
    </location>
</feature>
<name>A0A2V4T8N5_9BURK</name>
<feature type="region of interest" description="Disordered" evidence="1">
    <location>
        <begin position="62"/>
        <end position="84"/>
    </location>
</feature>